<dbReference type="InterPro" id="IPR050624">
    <property type="entry name" value="HTH-type_Tx_Regulator"/>
</dbReference>
<evidence type="ECO:0000313" key="4">
    <source>
        <dbReference type="EMBL" id="GAA4834440.1"/>
    </source>
</evidence>
<dbReference type="InterPro" id="IPR001647">
    <property type="entry name" value="HTH_TetR"/>
</dbReference>
<feature type="DNA-binding region" description="H-T-H motif" evidence="2">
    <location>
        <begin position="34"/>
        <end position="53"/>
    </location>
</feature>
<dbReference type="InterPro" id="IPR009057">
    <property type="entry name" value="Homeodomain-like_sf"/>
</dbReference>
<gene>
    <name evidence="4" type="ORF">GCM10023331_19620</name>
</gene>
<evidence type="ECO:0000259" key="3">
    <source>
        <dbReference type="PROSITE" id="PS50977"/>
    </source>
</evidence>
<evidence type="ECO:0000256" key="2">
    <source>
        <dbReference type="PROSITE-ProRule" id="PRU00335"/>
    </source>
</evidence>
<keyword evidence="5" id="KW-1185">Reference proteome</keyword>
<evidence type="ECO:0000256" key="1">
    <source>
        <dbReference type="ARBA" id="ARBA00023125"/>
    </source>
</evidence>
<reference evidence="5" key="1">
    <citation type="journal article" date="2019" name="Int. J. Syst. Evol. Microbiol.">
        <title>The Global Catalogue of Microorganisms (GCM) 10K type strain sequencing project: providing services to taxonomists for standard genome sequencing and annotation.</title>
        <authorList>
            <consortium name="The Broad Institute Genomics Platform"/>
            <consortium name="The Broad Institute Genome Sequencing Center for Infectious Disease"/>
            <person name="Wu L."/>
            <person name="Ma J."/>
        </authorList>
    </citation>
    <scope>NUCLEOTIDE SEQUENCE [LARGE SCALE GENOMIC DNA]</scope>
    <source>
        <strain evidence="5">JCM 18326</strain>
    </source>
</reference>
<dbReference type="PROSITE" id="PS50977">
    <property type="entry name" value="HTH_TETR_2"/>
    <property type="match status" value="1"/>
</dbReference>
<dbReference type="SUPFAM" id="SSF46689">
    <property type="entry name" value="Homeodomain-like"/>
    <property type="match status" value="1"/>
</dbReference>
<feature type="domain" description="HTH tetR-type" evidence="3">
    <location>
        <begin position="11"/>
        <end position="71"/>
    </location>
</feature>
<sequence length="219" mass="25736">MPKQTFLNLEEGKRKRITDAFLREFAIKPFDEASITVVVKQLGIAKGSVYQYFEGKQDLFMYLVQQCSMVKHRYVASVNRSDYEDFWTYFRALYEYGFQFDSENPLESHFLHNLAENLDSPSIKHLYKEMLQQAVRAFEDLVTYEVEQGLFRKDISIKTMGFQLYKAGVSIQEYLLFTGVINPQQSIQKEAPVFQGKKQEMLQVVDEYIQLLRPAFNKL</sequence>
<name>A0ABP9D8S9_9BACT</name>
<dbReference type="EMBL" id="BAABJX010000029">
    <property type="protein sequence ID" value="GAA4834440.1"/>
    <property type="molecule type" value="Genomic_DNA"/>
</dbReference>
<evidence type="ECO:0000313" key="5">
    <source>
        <dbReference type="Proteomes" id="UP001500298"/>
    </source>
</evidence>
<keyword evidence="1 2" id="KW-0238">DNA-binding</keyword>
<dbReference type="Gene3D" id="1.10.357.10">
    <property type="entry name" value="Tetracycline Repressor, domain 2"/>
    <property type="match status" value="1"/>
</dbReference>
<proteinExistence type="predicted"/>
<accession>A0ABP9D8S9</accession>
<dbReference type="PANTHER" id="PTHR43479">
    <property type="entry name" value="ACREF/ENVCD OPERON REPRESSOR-RELATED"/>
    <property type="match status" value="1"/>
</dbReference>
<dbReference type="InterPro" id="IPR036271">
    <property type="entry name" value="Tet_transcr_reg_TetR-rel_C_sf"/>
</dbReference>
<dbReference type="RefSeq" id="WP_345371365.1">
    <property type="nucleotide sequence ID" value="NZ_BAABJX010000029.1"/>
</dbReference>
<dbReference type="Proteomes" id="UP001500298">
    <property type="component" value="Unassembled WGS sequence"/>
</dbReference>
<dbReference type="SUPFAM" id="SSF48498">
    <property type="entry name" value="Tetracyclin repressor-like, C-terminal domain"/>
    <property type="match status" value="1"/>
</dbReference>
<organism evidence="4 5">
    <name type="scientific">Algivirga pacifica</name>
    <dbReference type="NCBI Taxonomy" id="1162670"/>
    <lineage>
        <taxon>Bacteria</taxon>
        <taxon>Pseudomonadati</taxon>
        <taxon>Bacteroidota</taxon>
        <taxon>Cytophagia</taxon>
        <taxon>Cytophagales</taxon>
        <taxon>Flammeovirgaceae</taxon>
        <taxon>Algivirga</taxon>
    </lineage>
</organism>
<dbReference type="PANTHER" id="PTHR43479:SF11">
    <property type="entry name" value="ACREF_ENVCD OPERON REPRESSOR-RELATED"/>
    <property type="match status" value="1"/>
</dbReference>
<protein>
    <submittedName>
        <fullName evidence="4">TetR/AcrR family transcriptional regulator</fullName>
    </submittedName>
</protein>
<comment type="caution">
    <text evidence="4">The sequence shown here is derived from an EMBL/GenBank/DDBJ whole genome shotgun (WGS) entry which is preliminary data.</text>
</comment>
<dbReference type="Pfam" id="PF00440">
    <property type="entry name" value="TetR_N"/>
    <property type="match status" value="1"/>
</dbReference>